<dbReference type="PANTHER" id="PTHR43461:SF1">
    <property type="entry name" value="TRANSMEMBRANE PROTEIN 256"/>
    <property type="match status" value="1"/>
</dbReference>
<evidence type="ECO:0000256" key="5">
    <source>
        <dbReference type="ARBA" id="ARBA00023136"/>
    </source>
</evidence>
<dbReference type="Pfam" id="PF04241">
    <property type="entry name" value="DUF423"/>
    <property type="match status" value="1"/>
</dbReference>
<comment type="subcellular location">
    <subcellularLocation>
        <location evidence="1">Membrane</location>
        <topology evidence="1">Multi-pass membrane protein</topology>
    </subcellularLocation>
</comment>
<keyword evidence="3 6" id="KW-0812">Transmembrane</keyword>
<keyword evidence="5 6" id="KW-0472">Membrane</keyword>
<dbReference type="EMBL" id="SLXJ01000005">
    <property type="protein sequence ID" value="TCP17547.1"/>
    <property type="molecule type" value="Genomic_DNA"/>
</dbReference>
<sequence length="136" mass="14994">MKNCWLFLSAVSGFFCVAFRAFASHRLQADLDLKSLGWIETGLKYQMFHTVSLLALGLFQIANFRQNPPACRTKAFRLIGGSWSLGIALFSGSLYALALGADRGLVWVTPVGGLLFLIGWAGLCYISIVRQKSENE</sequence>
<name>A0A4R2N960_9PAST</name>
<comment type="similarity">
    <text evidence="2">Belongs to the UPF0382 family.</text>
</comment>
<evidence type="ECO:0000256" key="7">
    <source>
        <dbReference type="SAM" id="SignalP"/>
    </source>
</evidence>
<dbReference type="PANTHER" id="PTHR43461">
    <property type="entry name" value="TRANSMEMBRANE PROTEIN 256"/>
    <property type="match status" value="1"/>
</dbReference>
<feature type="transmembrane region" description="Helical" evidence="6">
    <location>
        <begin position="76"/>
        <end position="98"/>
    </location>
</feature>
<dbReference type="InterPro" id="IPR006696">
    <property type="entry name" value="DUF423"/>
</dbReference>
<feature type="chain" id="PRO_5020872406" evidence="7">
    <location>
        <begin position="24"/>
        <end position="136"/>
    </location>
</feature>
<feature type="signal peptide" evidence="7">
    <location>
        <begin position="1"/>
        <end position="23"/>
    </location>
</feature>
<keyword evidence="4 6" id="KW-1133">Transmembrane helix</keyword>
<evidence type="ECO:0000256" key="3">
    <source>
        <dbReference type="ARBA" id="ARBA00022692"/>
    </source>
</evidence>
<keyword evidence="7" id="KW-0732">Signal</keyword>
<evidence type="ECO:0000256" key="2">
    <source>
        <dbReference type="ARBA" id="ARBA00009694"/>
    </source>
</evidence>
<accession>A0A4R2N960</accession>
<evidence type="ECO:0000256" key="6">
    <source>
        <dbReference type="SAM" id="Phobius"/>
    </source>
</evidence>
<evidence type="ECO:0000313" key="8">
    <source>
        <dbReference type="EMBL" id="TCP17547.1"/>
    </source>
</evidence>
<evidence type="ECO:0000256" key="1">
    <source>
        <dbReference type="ARBA" id="ARBA00004141"/>
    </source>
</evidence>
<feature type="transmembrane region" description="Helical" evidence="6">
    <location>
        <begin position="104"/>
        <end position="128"/>
    </location>
</feature>
<dbReference type="OrthoDB" id="9802121at2"/>
<evidence type="ECO:0000256" key="4">
    <source>
        <dbReference type="ARBA" id="ARBA00022989"/>
    </source>
</evidence>
<dbReference type="RefSeq" id="WP_132501150.1">
    <property type="nucleotide sequence ID" value="NZ_LVXA01000001.1"/>
</dbReference>
<organism evidence="8 9">
    <name type="scientific">Nicoletella semolina</name>
    <dbReference type="NCBI Taxonomy" id="271160"/>
    <lineage>
        <taxon>Bacteria</taxon>
        <taxon>Pseudomonadati</taxon>
        <taxon>Pseudomonadota</taxon>
        <taxon>Gammaproteobacteria</taxon>
        <taxon>Pasteurellales</taxon>
        <taxon>Pasteurellaceae</taxon>
        <taxon>Nicoletella</taxon>
    </lineage>
</organism>
<evidence type="ECO:0000313" key="9">
    <source>
        <dbReference type="Proteomes" id="UP000295537"/>
    </source>
</evidence>
<gene>
    <name evidence="8" type="ORF">EV693_10510</name>
</gene>
<dbReference type="Proteomes" id="UP000295537">
    <property type="component" value="Unassembled WGS sequence"/>
</dbReference>
<protein>
    <submittedName>
        <fullName evidence="8">Uncharacterized membrane protein YgdD (TMEM256/DUF423 family)</fullName>
    </submittedName>
</protein>
<proteinExistence type="inferred from homology"/>
<dbReference type="GO" id="GO:0005886">
    <property type="term" value="C:plasma membrane"/>
    <property type="evidence" value="ECO:0007669"/>
    <property type="project" value="TreeGrafter"/>
</dbReference>
<comment type="caution">
    <text evidence="8">The sequence shown here is derived from an EMBL/GenBank/DDBJ whole genome shotgun (WGS) entry which is preliminary data.</text>
</comment>
<reference evidence="8 9" key="1">
    <citation type="submission" date="2019-03" db="EMBL/GenBank/DDBJ databases">
        <title>Genomic Encyclopedia of Type Strains, Phase IV (KMG-IV): sequencing the most valuable type-strain genomes for metagenomic binning, comparative biology and taxonomic classification.</title>
        <authorList>
            <person name="Goeker M."/>
        </authorList>
    </citation>
    <scope>NUCLEOTIDE SEQUENCE [LARGE SCALE GENOMIC DNA]</scope>
    <source>
        <strain evidence="8 9">DSM 16380</strain>
    </source>
</reference>
<feature type="transmembrane region" description="Helical" evidence="6">
    <location>
        <begin position="47"/>
        <end position="64"/>
    </location>
</feature>
<dbReference type="AlphaFoldDB" id="A0A4R2N960"/>
<keyword evidence="9" id="KW-1185">Reference proteome</keyword>